<proteinExistence type="predicted"/>
<keyword evidence="2" id="KW-0812">Transmembrane</keyword>
<reference evidence="3" key="1">
    <citation type="submission" date="2024-06" db="EMBL/GenBank/DDBJ databases">
        <title>Kribbella sp. strain HUAS MG21 genome sequences.</title>
        <authorList>
            <person name="Mo P."/>
        </authorList>
    </citation>
    <scope>NUCLEOTIDE SEQUENCE</scope>
    <source>
        <strain evidence="3">HUAS MG21</strain>
    </source>
</reference>
<keyword evidence="2" id="KW-1133">Transmembrane helix</keyword>
<name>A0AAU7TMY8_9ACTN</name>
<dbReference type="EMBL" id="CP158165">
    <property type="protein sequence ID" value="XBV28196.1"/>
    <property type="molecule type" value="Genomic_DNA"/>
</dbReference>
<evidence type="ECO:0008006" key="4">
    <source>
        <dbReference type="Google" id="ProtNLM"/>
    </source>
</evidence>
<dbReference type="AlphaFoldDB" id="A0AAU7TMY8"/>
<feature type="region of interest" description="Disordered" evidence="1">
    <location>
        <begin position="1"/>
        <end position="44"/>
    </location>
</feature>
<dbReference type="RefSeq" id="WP_350280951.1">
    <property type="nucleotide sequence ID" value="NZ_CP158165.1"/>
</dbReference>
<evidence type="ECO:0000256" key="2">
    <source>
        <dbReference type="SAM" id="Phobius"/>
    </source>
</evidence>
<sequence length="248" mass="25940">MPEHDPEQELGPKITSALQDHAGLTGPQKSGLAREARRRVHRRRQAWSAAAAAVLAVAAVGGVWGVVGGDSPVATSQSDSASSAGAGEPERKSEGVAKAQDTGCPPTHPIQQAASLQPTAGLDLNSPVSGLWACRYSLTQGGLLGQQDFDAAVARQVVDAVKVLPERNPDLPVFKCAPQTAKPSEAIVLRFATAAGTREIWVVYDGCADAGFFTGTHTYGLYSAPLKLFMKGDVRPPSGTYLNALGDW</sequence>
<organism evidence="3">
    <name type="scientific">Kribbella sp. HUAS MG21</name>
    <dbReference type="NCBI Taxonomy" id="3160966"/>
    <lineage>
        <taxon>Bacteria</taxon>
        <taxon>Bacillati</taxon>
        <taxon>Actinomycetota</taxon>
        <taxon>Actinomycetes</taxon>
        <taxon>Propionibacteriales</taxon>
        <taxon>Kribbellaceae</taxon>
        <taxon>Kribbella</taxon>
    </lineage>
</organism>
<feature type="region of interest" description="Disordered" evidence="1">
    <location>
        <begin position="74"/>
        <end position="111"/>
    </location>
</feature>
<feature type="compositionally biased region" description="Low complexity" evidence="1">
    <location>
        <begin position="74"/>
        <end position="86"/>
    </location>
</feature>
<accession>A0AAU7TMY8</accession>
<evidence type="ECO:0000256" key="1">
    <source>
        <dbReference type="SAM" id="MobiDB-lite"/>
    </source>
</evidence>
<evidence type="ECO:0000313" key="3">
    <source>
        <dbReference type="EMBL" id="XBV28196.1"/>
    </source>
</evidence>
<gene>
    <name evidence="3" type="ORF">ABN611_17590</name>
</gene>
<protein>
    <recommendedName>
        <fullName evidence="4">DUF3558 domain-containing protein</fullName>
    </recommendedName>
</protein>
<feature type="transmembrane region" description="Helical" evidence="2">
    <location>
        <begin position="46"/>
        <end position="67"/>
    </location>
</feature>
<keyword evidence="2" id="KW-0472">Membrane</keyword>